<dbReference type="HOGENOM" id="CLU_107583_0_0_11"/>
<protein>
    <submittedName>
        <fullName evidence="3">Uncharacterized protein</fullName>
    </submittedName>
</protein>
<keyword evidence="2" id="KW-0472">Membrane</keyword>
<accession>K3W414</accession>
<reference evidence="3 4" key="1">
    <citation type="journal article" date="2012" name="BMC Genomics">
        <title>Complete genome sequence of Saccharothrix espanaensis DSM 44229T and comparison to the other completely sequenced Pseudonocardiaceae.</title>
        <authorList>
            <person name="Strobel T."/>
            <person name="Al-Dilaimi A."/>
            <person name="Blom J."/>
            <person name="Gessner A."/>
            <person name="Kalinowski J."/>
            <person name="Luzhetska M."/>
            <person name="Puhler A."/>
            <person name="Szczepanowski R."/>
            <person name="Bechthold A."/>
            <person name="Ruckert C."/>
        </authorList>
    </citation>
    <scope>NUCLEOTIDE SEQUENCE [LARGE SCALE GENOMIC DNA]</scope>
    <source>
        <strain evidence="4">ATCC 51144 / DSM 44229 / JCM 9112 / NBRC 15066 / NRRL 15764</strain>
    </source>
</reference>
<gene>
    <name evidence="3" type="ordered locus">BN6_00140</name>
</gene>
<keyword evidence="2" id="KW-1133">Transmembrane helix</keyword>
<sequence>MTDRQLVERDMDEVDAMARAGESVGKAVGTGLRAVRRGAVRAGHAGADAAVTWAERAEGKLAERGVTAEHVRGVVADRAGALVEKAEEVEKSTRKSRKRLAKKAKGVRKDVAKVADRARKETRIRAKDVRKAAKQARKDFAAAQRPKKSRKWPWLLGLVAAVAVAGYVALTRRPEEVHLEEVDEQVEPPVTDRTSTDRTTADRTTAEHAARNGRPADQGVSDRH</sequence>
<evidence type="ECO:0000256" key="1">
    <source>
        <dbReference type="SAM" id="MobiDB-lite"/>
    </source>
</evidence>
<dbReference type="STRING" id="1179773.BN6_00140"/>
<keyword evidence="2" id="KW-0812">Transmembrane</keyword>
<evidence type="ECO:0000313" key="3">
    <source>
        <dbReference type="EMBL" id="CCH27347.1"/>
    </source>
</evidence>
<dbReference type="PATRIC" id="fig|1179773.3.peg.13"/>
<feature type="compositionally biased region" description="Basic and acidic residues" evidence="1">
    <location>
        <begin position="194"/>
        <end position="210"/>
    </location>
</feature>
<dbReference type="Proteomes" id="UP000006281">
    <property type="component" value="Chromosome"/>
</dbReference>
<evidence type="ECO:0000256" key="2">
    <source>
        <dbReference type="SAM" id="Phobius"/>
    </source>
</evidence>
<dbReference type="eggNOG" id="ENOG5031M6U">
    <property type="taxonomic scope" value="Bacteria"/>
</dbReference>
<keyword evidence="4" id="KW-1185">Reference proteome</keyword>
<dbReference type="KEGG" id="sesp:BN6_00140"/>
<feature type="region of interest" description="Disordered" evidence="1">
    <location>
        <begin position="177"/>
        <end position="224"/>
    </location>
</feature>
<evidence type="ECO:0000313" key="4">
    <source>
        <dbReference type="Proteomes" id="UP000006281"/>
    </source>
</evidence>
<dbReference type="AlphaFoldDB" id="K3W414"/>
<name>K3W414_SACES</name>
<dbReference type="EMBL" id="HE804045">
    <property type="protein sequence ID" value="CCH27347.1"/>
    <property type="molecule type" value="Genomic_DNA"/>
</dbReference>
<organism evidence="3 4">
    <name type="scientific">Saccharothrix espanaensis (strain ATCC 51144 / DSM 44229 / JCM 9112 / NBRC 15066 / NRRL 15764)</name>
    <dbReference type="NCBI Taxonomy" id="1179773"/>
    <lineage>
        <taxon>Bacteria</taxon>
        <taxon>Bacillati</taxon>
        <taxon>Actinomycetota</taxon>
        <taxon>Actinomycetes</taxon>
        <taxon>Pseudonocardiales</taxon>
        <taxon>Pseudonocardiaceae</taxon>
        <taxon>Saccharothrix</taxon>
    </lineage>
</organism>
<proteinExistence type="predicted"/>
<feature type="transmembrane region" description="Helical" evidence="2">
    <location>
        <begin position="152"/>
        <end position="170"/>
    </location>
</feature>